<protein>
    <submittedName>
        <fullName evidence="4">Acetyl esterase/lipase</fullName>
    </submittedName>
</protein>
<evidence type="ECO:0000313" key="5">
    <source>
        <dbReference type="Proteomes" id="UP000245390"/>
    </source>
</evidence>
<dbReference type="InterPro" id="IPR002168">
    <property type="entry name" value="Lipase_GDXG_HIS_AS"/>
</dbReference>
<organism evidence="4 5">
    <name type="scientific">Silicimonas algicola</name>
    <dbReference type="NCBI Taxonomy" id="1826607"/>
    <lineage>
        <taxon>Bacteria</taxon>
        <taxon>Pseudomonadati</taxon>
        <taxon>Pseudomonadota</taxon>
        <taxon>Alphaproteobacteria</taxon>
        <taxon>Rhodobacterales</taxon>
        <taxon>Paracoccaceae</taxon>
    </lineage>
</organism>
<evidence type="ECO:0000256" key="1">
    <source>
        <dbReference type="ARBA" id="ARBA00010515"/>
    </source>
</evidence>
<sequence>MACRIFLHGPRHDERKIDLGGVPALEILPRRVTGEGVILFLHGGGYVAGSPRTHRAMMARLADLSGRRVLMPDYRLAPEHRFPAAFDDALRAARALSGTPWVIGGDSAGGGLALAVRAALDPDDAPRGAFAFSPWTDLTLTGQSLGANAERDCLLPADRAGELVNLVLADADPSDPRVSPLFAQAGLGTPVLLQVSDTEILRDDTMRLADRLREAGTDVTVETWPDAPHVWQMLDGWVPEAREALRHVAAFVETRLSLPRSGSGS</sequence>
<dbReference type="PANTHER" id="PTHR48081">
    <property type="entry name" value="AB HYDROLASE SUPERFAMILY PROTEIN C4A8.06C"/>
    <property type="match status" value="1"/>
</dbReference>
<dbReference type="SUPFAM" id="SSF53474">
    <property type="entry name" value="alpha/beta-Hydrolases"/>
    <property type="match status" value="1"/>
</dbReference>
<reference evidence="4 5" key="1">
    <citation type="submission" date="2018-05" db="EMBL/GenBank/DDBJ databases">
        <title>Genomic Encyclopedia of Type Strains, Phase IV (KMG-IV): sequencing the most valuable type-strain genomes for metagenomic binning, comparative biology and taxonomic classification.</title>
        <authorList>
            <person name="Goeker M."/>
        </authorList>
    </citation>
    <scope>NUCLEOTIDE SEQUENCE [LARGE SCALE GENOMIC DNA]</scope>
    <source>
        <strain evidence="4 5">DSM 103371</strain>
    </source>
</reference>
<keyword evidence="5" id="KW-1185">Reference proteome</keyword>
<dbReference type="GO" id="GO:0016787">
    <property type="term" value="F:hydrolase activity"/>
    <property type="evidence" value="ECO:0007669"/>
    <property type="project" value="UniProtKB-KW"/>
</dbReference>
<evidence type="ECO:0000256" key="2">
    <source>
        <dbReference type="ARBA" id="ARBA00022801"/>
    </source>
</evidence>
<dbReference type="PROSITE" id="PS01173">
    <property type="entry name" value="LIPASE_GDXG_HIS"/>
    <property type="match status" value="1"/>
</dbReference>
<dbReference type="Proteomes" id="UP000245390">
    <property type="component" value="Unassembled WGS sequence"/>
</dbReference>
<dbReference type="RefSeq" id="WP_164721560.1">
    <property type="nucleotide sequence ID" value="NZ_CP034588.1"/>
</dbReference>
<proteinExistence type="inferred from homology"/>
<dbReference type="Gene3D" id="3.40.50.1820">
    <property type="entry name" value="alpha/beta hydrolase"/>
    <property type="match status" value="1"/>
</dbReference>
<dbReference type="PANTHER" id="PTHR48081:SF8">
    <property type="entry name" value="ALPHA_BETA HYDROLASE FOLD-3 DOMAIN-CONTAINING PROTEIN-RELATED"/>
    <property type="match status" value="1"/>
</dbReference>
<dbReference type="InterPro" id="IPR013094">
    <property type="entry name" value="AB_hydrolase_3"/>
</dbReference>
<comment type="caution">
    <text evidence="4">The sequence shown here is derived from an EMBL/GenBank/DDBJ whole genome shotgun (WGS) entry which is preliminary data.</text>
</comment>
<dbReference type="AlphaFoldDB" id="A0A316GCD0"/>
<dbReference type="InterPro" id="IPR029058">
    <property type="entry name" value="AB_hydrolase_fold"/>
</dbReference>
<dbReference type="EMBL" id="QGGV01000001">
    <property type="protein sequence ID" value="PWK58524.1"/>
    <property type="molecule type" value="Genomic_DNA"/>
</dbReference>
<accession>A0A316GCD0</accession>
<feature type="domain" description="Alpha/beta hydrolase fold-3" evidence="3">
    <location>
        <begin position="38"/>
        <end position="232"/>
    </location>
</feature>
<comment type="similarity">
    <text evidence="1">Belongs to the 'GDXG' lipolytic enzyme family.</text>
</comment>
<dbReference type="InterPro" id="IPR050300">
    <property type="entry name" value="GDXG_lipolytic_enzyme"/>
</dbReference>
<name>A0A316GCD0_9RHOB</name>
<dbReference type="Pfam" id="PF07859">
    <property type="entry name" value="Abhydrolase_3"/>
    <property type="match status" value="1"/>
</dbReference>
<keyword evidence="2" id="KW-0378">Hydrolase</keyword>
<evidence type="ECO:0000259" key="3">
    <source>
        <dbReference type="Pfam" id="PF07859"/>
    </source>
</evidence>
<evidence type="ECO:0000313" key="4">
    <source>
        <dbReference type="EMBL" id="PWK58524.1"/>
    </source>
</evidence>
<gene>
    <name evidence="4" type="ORF">C8D95_101338</name>
</gene>